<dbReference type="Pfam" id="PF00400">
    <property type="entry name" value="WD40"/>
    <property type="match status" value="6"/>
</dbReference>
<accession>A0A336MRQ0</accession>
<dbReference type="EMBL" id="UFQT01001049">
    <property type="protein sequence ID" value="SSX28628.1"/>
    <property type="molecule type" value="Genomic_DNA"/>
</dbReference>
<dbReference type="InterPro" id="IPR001680">
    <property type="entry name" value="WD40_rpt"/>
</dbReference>
<dbReference type="PANTHER" id="PTHR19855">
    <property type="entry name" value="WD40 REPEAT PROTEIN 12, 37"/>
    <property type="match status" value="1"/>
</dbReference>
<keyword evidence="1 6" id="KW-0690">Ribosome biogenesis</keyword>
<dbReference type="GO" id="GO:0005654">
    <property type="term" value="C:nucleoplasm"/>
    <property type="evidence" value="ECO:0007669"/>
    <property type="project" value="UniProtKB-SubCell"/>
</dbReference>
<evidence type="ECO:0000256" key="2">
    <source>
        <dbReference type="ARBA" id="ARBA00022552"/>
    </source>
</evidence>
<dbReference type="PRINTS" id="PR00320">
    <property type="entry name" value="GPROTEINBRPT"/>
</dbReference>
<feature type="domain" description="NLE" evidence="8">
    <location>
        <begin position="13"/>
        <end position="79"/>
    </location>
</feature>
<evidence type="ECO:0000256" key="4">
    <source>
        <dbReference type="ARBA" id="ARBA00022737"/>
    </source>
</evidence>
<dbReference type="GO" id="GO:0043021">
    <property type="term" value="F:ribonucleoprotein complex binding"/>
    <property type="evidence" value="ECO:0007669"/>
    <property type="project" value="UniProtKB-UniRule"/>
</dbReference>
<dbReference type="OMA" id="DHKYVEF"/>
<dbReference type="PROSITE" id="PS50294">
    <property type="entry name" value="WD_REPEATS_REGION"/>
    <property type="match status" value="3"/>
</dbReference>
<evidence type="ECO:0000256" key="5">
    <source>
        <dbReference type="ARBA" id="ARBA00023242"/>
    </source>
</evidence>
<dbReference type="AlphaFoldDB" id="A0A336MRQ0"/>
<dbReference type="GO" id="GO:0030687">
    <property type="term" value="C:preribosome, large subunit precursor"/>
    <property type="evidence" value="ECO:0007669"/>
    <property type="project" value="UniProtKB-UniRule"/>
</dbReference>
<dbReference type="HAMAP" id="MF_03029">
    <property type="entry name" value="WDR12"/>
    <property type="match status" value="1"/>
</dbReference>
<dbReference type="Gene3D" id="2.130.10.10">
    <property type="entry name" value="YVTN repeat-like/Quinoprotein amine dehydrogenase"/>
    <property type="match status" value="3"/>
</dbReference>
<dbReference type="SMART" id="SM00320">
    <property type="entry name" value="WD40"/>
    <property type="match status" value="7"/>
</dbReference>
<dbReference type="GO" id="GO:0000463">
    <property type="term" value="P:maturation of LSU-rRNA from tricistronic rRNA transcript (SSU-rRNA, 5.8S rRNA, LSU-rRNA)"/>
    <property type="evidence" value="ECO:0007669"/>
    <property type="project" value="UniProtKB-UniRule"/>
</dbReference>
<dbReference type="InterPro" id="IPR020472">
    <property type="entry name" value="WD40_PAC1"/>
</dbReference>
<dbReference type="InterPro" id="IPR012972">
    <property type="entry name" value="NLE"/>
</dbReference>
<feature type="repeat" description="WD" evidence="7">
    <location>
        <begin position="255"/>
        <end position="288"/>
    </location>
</feature>
<gene>
    <name evidence="9" type="primary">CSON000301</name>
</gene>
<dbReference type="GO" id="GO:0005730">
    <property type="term" value="C:nucleolus"/>
    <property type="evidence" value="ECO:0007669"/>
    <property type="project" value="UniProtKB-SubCell"/>
</dbReference>
<keyword evidence="4" id="KW-0677">Repeat</keyword>
<dbReference type="InterPro" id="IPR036322">
    <property type="entry name" value="WD40_repeat_dom_sf"/>
</dbReference>
<dbReference type="CDD" id="cd00200">
    <property type="entry name" value="WD40"/>
    <property type="match status" value="1"/>
</dbReference>
<dbReference type="PROSITE" id="PS00678">
    <property type="entry name" value="WD_REPEATS_1"/>
    <property type="match status" value="1"/>
</dbReference>
<evidence type="ECO:0000313" key="9">
    <source>
        <dbReference type="EMBL" id="SSX28628.1"/>
    </source>
</evidence>
<evidence type="ECO:0000256" key="6">
    <source>
        <dbReference type="HAMAP-Rule" id="MF_03029"/>
    </source>
</evidence>
<organism evidence="9">
    <name type="scientific">Culicoides sonorensis</name>
    <name type="common">Biting midge</name>
    <dbReference type="NCBI Taxonomy" id="179676"/>
    <lineage>
        <taxon>Eukaryota</taxon>
        <taxon>Metazoa</taxon>
        <taxon>Ecdysozoa</taxon>
        <taxon>Arthropoda</taxon>
        <taxon>Hexapoda</taxon>
        <taxon>Insecta</taxon>
        <taxon>Pterygota</taxon>
        <taxon>Neoptera</taxon>
        <taxon>Endopterygota</taxon>
        <taxon>Diptera</taxon>
        <taxon>Nematocera</taxon>
        <taxon>Chironomoidea</taxon>
        <taxon>Ceratopogonidae</taxon>
        <taxon>Ceratopogoninae</taxon>
        <taxon>Culicoides</taxon>
        <taxon>Monoculicoides</taxon>
    </lineage>
</organism>
<reference evidence="9" key="1">
    <citation type="submission" date="2018-07" db="EMBL/GenBank/DDBJ databases">
        <authorList>
            <person name="Quirk P.G."/>
            <person name="Krulwich T.A."/>
        </authorList>
    </citation>
    <scope>NUCLEOTIDE SEQUENCE</scope>
</reference>
<evidence type="ECO:0000256" key="3">
    <source>
        <dbReference type="ARBA" id="ARBA00022574"/>
    </source>
</evidence>
<protein>
    <recommendedName>
        <fullName evidence="6">Ribosome biogenesis protein WDR12 homolog</fullName>
    </recommendedName>
</protein>
<dbReference type="PROSITE" id="PS50082">
    <property type="entry name" value="WD_REPEATS_2"/>
    <property type="match status" value="3"/>
</dbReference>
<dbReference type="GO" id="GO:0000466">
    <property type="term" value="P:maturation of 5.8S rRNA from tricistronic rRNA transcript (SSU-rRNA, 5.8S rRNA, LSU-rRNA)"/>
    <property type="evidence" value="ECO:0007669"/>
    <property type="project" value="UniProtKB-UniRule"/>
</dbReference>
<name>A0A336MRQ0_CULSO</name>
<dbReference type="Pfam" id="PF08154">
    <property type="entry name" value="NLE"/>
    <property type="match status" value="1"/>
</dbReference>
<evidence type="ECO:0000256" key="1">
    <source>
        <dbReference type="ARBA" id="ARBA00022517"/>
    </source>
</evidence>
<comment type="similarity">
    <text evidence="6">Belongs to the WD repeat WDR12/YTM1 family.</text>
</comment>
<comment type="subcellular location">
    <subcellularLocation>
        <location evidence="6">Nucleus</location>
        <location evidence="6">Nucleolus</location>
    </subcellularLocation>
    <subcellularLocation>
        <location evidence="6">Nucleus</location>
        <location evidence="6">Nucleoplasm</location>
    </subcellularLocation>
</comment>
<dbReference type="VEuPathDB" id="VectorBase:CSON000301"/>
<dbReference type="SUPFAM" id="SSF50978">
    <property type="entry name" value="WD40 repeat-like"/>
    <property type="match status" value="1"/>
</dbReference>
<keyword evidence="2 6" id="KW-0698">rRNA processing</keyword>
<dbReference type="InterPro" id="IPR015943">
    <property type="entry name" value="WD40/YVTN_repeat-like_dom_sf"/>
</dbReference>
<dbReference type="PANTHER" id="PTHR19855:SF11">
    <property type="entry name" value="RIBOSOME BIOGENESIS PROTEIN WDR12"/>
    <property type="match status" value="1"/>
</dbReference>
<feature type="repeat" description="WD" evidence="7">
    <location>
        <begin position="194"/>
        <end position="235"/>
    </location>
</feature>
<dbReference type="InterPro" id="IPR028599">
    <property type="entry name" value="WDR12/Ytm1"/>
</dbReference>
<evidence type="ECO:0000256" key="7">
    <source>
        <dbReference type="PROSITE-ProRule" id="PRU00221"/>
    </source>
</evidence>
<keyword evidence="3 7" id="KW-0853">WD repeat</keyword>
<dbReference type="FunFam" id="2.130.10.10:FF:001898">
    <property type="entry name" value="Ribosome biogenesis protein WDR12 homolog"/>
    <property type="match status" value="1"/>
</dbReference>
<keyword evidence="5 6" id="KW-0539">Nucleus</keyword>
<comment type="function">
    <text evidence="6">Required for maturation of ribosomal RNAs and formation of the large ribosomal subunit.</text>
</comment>
<evidence type="ECO:0000259" key="8">
    <source>
        <dbReference type="Pfam" id="PF08154"/>
    </source>
</evidence>
<feature type="repeat" description="WD" evidence="7">
    <location>
        <begin position="340"/>
        <end position="382"/>
    </location>
</feature>
<sequence>MASSSVEKAEGQLQILLITKQKQYAVPDVPYSIGANVASQELNVLINSILAETNPDHEAIEFDFLVASEFLRLTLKQHLREREISFEDHILIEYVEKYPSPEPQECLLHDDWVSAVQASGDWILTGCYDNSLNIWTIEGKHRLTIPGHDAPIKDVTWISLDDTIGVFASASQDQTAMIWEWNIRHNSVECVQICKGHERGIDCIDVSSNREKLATGSWDTLLKIWSVSDEQEVDHSTQAKKAKSRGTTKTPQLTLEGHREAISSVQWIDNHTLLTASWDHTMKLWDLQLGGVKHELTGNKSFFDADYSQLNHLIITCSPDKNLKLYDPKSTQGSIIKSSYSGHSQWIQCVKWSKTEEFLFISGAYDNQVKLWDYRSPKAPLYDLIGHEDKVLCCDWSNPNYMMSGGSDNSLRIFKSNKSPQKMDEN</sequence>
<dbReference type="InterPro" id="IPR019775">
    <property type="entry name" value="WD40_repeat_CS"/>
</dbReference>
<proteinExistence type="inferred from homology"/>